<dbReference type="InterPro" id="IPR026341">
    <property type="entry name" value="T9SS_type_B"/>
</dbReference>
<sequence>MKVNFKFAQKIVWCFVLIISLSGVNKTLATHFAAADMYITYIGTGPTDLKYRVVLDIYKACEPGAANLTYPEHISYSSAKLGVNVTQVAVDTTGTNHPSDTLDQLCSSFTAINSCRVPNSPWPGFVMSEYTTIITLPDTSDDWEFVWRNSSRNGGILNLCVPGGEDILIRLGFNNAFRYNNSSPRFTVQPIPYLCQNQQAIFFNGPVDPNGDSLRIENKQPEGCVSGGSCACGVNTEIPYSGGYSSLNPIHSGIPYHVDSTTGMADFLPTLQGKFVLAFRCYEYDRATGTRLGYITRDVQVSVLACNSTAPRIDSIPLNVQGGKFISTSGNVLVGCPGTTFSFGLQAHSQSASNSVSLYADTAATPGATFTVTNNGSGNPIGNFSWHPTVNDIGDHILKIDAVDSSCTTQQPIAFRSSMVILIKVITGVDAGPDKYGYCALNNNPVQLEAAAGISGLSYAWTDVSGAPAIGLNNPNIYNPQAIIHNTTTYQVKVVNNGLPANCKLMDTITVHVDSANKITITPNAVVLCQPGYTTLQAQATGPAPLRNLSCGTVDIVSCTATDSADIVPDGLLPSIAHSNTATSPFYGTYITAKHQYLLRKSDLLGSGVHSATLKSLSFRLNPASSGPAVFNNLKIALKCTGMSNLSATTGQVSGTTPVYTATGPVSVVAGANGYVKFNFDKPYSWDTTQNLIVEICYANPSAVAPVYTYYISTSYISTLTTYYTSGNICGSNPAFLGPVAYTEIPQMRFNYCNADTMPFSYTWSPGMLLSDSTNASTIAYVPESTKYYVSTVGHSGCKITDSVGIYVSTHKALVWPKDTIVCMGASIVLHASSAYSYHWYEDGNFKPAVSLSCSNCANPVATPPGDREYYLIVSDSVNCRDTFKIHVTVKPLPNVKIVNSDTMIKYGQSVQLHSSGGYLYSWSPTTSLNNPNLMNPVASPLEPTEYYLTGIDSNGCRETDSIKISIDYRDHLMIPSAFTPNGDGKNDVFKIVNLSFQKVTEFRVFNRWGQEIFSTGDGQKGWDGTWKGVAQDVGVYNYIIRIAYPDGYVETYKGDVTLIR</sequence>
<organism evidence="2 3">
    <name type="scientific">Taibaiella soli</name>
    <dbReference type="NCBI Taxonomy" id="1649169"/>
    <lineage>
        <taxon>Bacteria</taxon>
        <taxon>Pseudomonadati</taxon>
        <taxon>Bacteroidota</taxon>
        <taxon>Chitinophagia</taxon>
        <taxon>Chitinophagales</taxon>
        <taxon>Chitinophagaceae</taxon>
        <taxon>Taibaiella</taxon>
    </lineage>
</organism>
<protein>
    <recommendedName>
        <fullName evidence="4">Gliding motility-associated C-terminal domain-containing protein</fullName>
    </recommendedName>
</protein>
<keyword evidence="1" id="KW-0732">Signal</keyword>
<evidence type="ECO:0008006" key="4">
    <source>
        <dbReference type="Google" id="ProtNLM"/>
    </source>
</evidence>
<evidence type="ECO:0000313" key="2">
    <source>
        <dbReference type="EMBL" id="PZF74205.1"/>
    </source>
</evidence>
<evidence type="ECO:0000313" key="3">
    <source>
        <dbReference type="Proteomes" id="UP000248745"/>
    </source>
</evidence>
<feature type="signal peptide" evidence="1">
    <location>
        <begin position="1"/>
        <end position="29"/>
    </location>
</feature>
<proteinExistence type="predicted"/>
<dbReference type="NCBIfam" id="TIGR04131">
    <property type="entry name" value="Bac_Flav_CTERM"/>
    <property type="match status" value="1"/>
</dbReference>
<accession>A0A2W2AFE2</accession>
<name>A0A2W2AFE2_9BACT</name>
<reference evidence="2 3" key="1">
    <citation type="submission" date="2018-06" db="EMBL/GenBank/DDBJ databases">
        <title>Mucibacter soli gen. nov., sp. nov., a new member of the family Chitinophagaceae producing mucin.</title>
        <authorList>
            <person name="Kim M.-K."/>
            <person name="Park S."/>
            <person name="Kim T.-S."/>
            <person name="Joung Y."/>
            <person name="Han J.-H."/>
            <person name="Kim S.B."/>
        </authorList>
    </citation>
    <scope>NUCLEOTIDE SEQUENCE [LARGE SCALE GENOMIC DNA]</scope>
    <source>
        <strain evidence="2 3">R1-15</strain>
    </source>
</reference>
<keyword evidence="3" id="KW-1185">Reference proteome</keyword>
<dbReference type="Pfam" id="PF13585">
    <property type="entry name" value="CHU_C"/>
    <property type="match status" value="1"/>
</dbReference>
<dbReference type="Proteomes" id="UP000248745">
    <property type="component" value="Unassembled WGS sequence"/>
</dbReference>
<feature type="chain" id="PRO_5015969688" description="Gliding motility-associated C-terminal domain-containing protein" evidence="1">
    <location>
        <begin position="30"/>
        <end position="1061"/>
    </location>
</feature>
<comment type="caution">
    <text evidence="2">The sequence shown here is derived from an EMBL/GenBank/DDBJ whole genome shotgun (WGS) entry which is preliminary data.</text>
</comment>
<gene>
    <name evidence="2" type="ORF">DN068_04085</name>
</gene>
<evidence type="ECO:0000256" key="1">
    <source>
        <dbReference type="SAM" id="SignalP"/>
    </source>
</evidence>
<dbReference type="EMBL" id="QKTW01000006">
    <property type="protein sequence ID" value="PZF74205.1"/>
    <property type="molecule type" value="Genomic_DNA"/>
</dbReference>
<dbReference type="AlphaFoldDB" id="A0A2W2AFE2"/>
<dbReference type="OrthoDB" id="5726170at2"/>